<proteinExistence type="inferred from homology"/>
<dbReference type="InterPro" id="IPR036922">
    <property type="entry name" value="Rieske_2Fe-2S_sf"/>
</dbReference>
<dbReference type="PRINTS" id="PR00090">
    <property type="entry name" value="RNGDIOXGNASE"/>
</dbReference>
<evidence type="ECO:0000313" key="11">
    <source>
        <dbReference type="EMBL" id="VVN97840.1"/>
    </source>
</evidence>
<keyword evidence="8" id="KW-0411">Iron-sulfur</keyword>
<keyword evidence="9" id="KW-0520">NAD</keyword>
<name>A0A5E7C1F1_PSEFL</name>
<dbReference type="SUPFAM" id="SSF50022">
    <property type="entry name" value="ISP domain"/>
    <property type="match status" value="1"/>
</dbReference>
<evidence type="ECO:0000256" key="4">
    <source>
        <dbReference type="ARBA" id="ARBA00022797"/>
    </source>
</evidence>
<keyword evidence="7" id="KW-0408">Iron</keyword>
<dbReference type="GO" id="GO:0051537">
    <property type="term" value="F:2 iron, 2 sulfur cluster binding"/>
    <property type="evidence" value="ECO:0007669"/>
    <property type="project" value="UniProtKB-KW"/>
</dbReference>
<dbReference type="EC" id="1.14.12.25" evidence="11"/>
<keyword evidence="6 11" id="KW-0560">Oxidoreductase</keyword>
<evidence type="ECO:0000256" key="7">
    <source>
        <dbReference type="ARBA" id="ARBA00023004"/>
    </source>
</evidence>
<dbReference type="InterPro" id="IPR017941">
    <property type="entry name" value="Rieske_2Fe-2S"/>
</dbReference>
<dbReference type="Pfam" id="PF00848">
    <property type="entry name" value="Ring_hydroxyl_A"/>
    <property type="match status" value="1"/>
</dbReference>
<accession>A0A5E7C1F1</accession>
<dbReference type="InterPro" id="IPR015881">
    <property type="entry name" value="ARHD_Rieske_2Fe_2S"/>
</dbReference>
<protein>
    <submittedName>
        <fullName evidence="11">p-cumate 2,3-dioxygenase system, large oxygenase component</fullName>
        <ecNumber evidence="11">1.14.12.25</ecNumber>
    </submittedName>
</protein>
<dbReference type="RefSeq" id="WP_150764709.1">
    <property type="nucleotide sequence ID" value="NZ_CABVHW010000006.1"/>
</dbReference>
<dbReference type="InterPro" id="IPR001663">
    <property type="entry name" value="Rng_hydr_dOase-A"/>
</dbReference>
<feature type="domain" description="Rieske" evidence="10">
    <location>
        <begin position="47"/>
        <end position="157"/>
    </location>
</feature>
<gene>
    <name evidence="11" type="primary">cmtAb</name>
    <name evidence="11" type="ORF">PS710_02412</name>
</gene>
<dbReference type="GO" id="GO:0018570">
    <property type="term" value="F:p-cumate 2,3-dioxygenase activity"/>
    <property type="evidence" value="ECO:0007669"/>
    <property type="project" value="UniProtKB-EC"/>
</dbReference>
<keyword evidence="4" id="KW-0058">Aromatic hydrocarbons catabolism</keyword>
<dbReference type="SUPFAM" id="SSF55961">
    <property type="entry name" value="Bet v1-like"/>
    <property type="match status" value="1"/>
</dbReference>
<dbReference type="Proteomes" id="UP000381093">
    <property type="component" value="Unassembled WGS sequence"/>
</dbReference>
<reference evidence="11 12" key="1">
    <citation type="submission" date="2019-09" db="EMBL/GenBank/DDBJ databases">
        <authorList>
            <person name="Chandra G."/>
            <person name="Truman W A."/>
        </authorList>
    </citation>
    <scope>NUCLEOTIDE SEQUENCE [LARGE SCALE GENOMIC DNA]</scope>
    <source>
        <strain evidence="11">PS710</strain>
    </source>
</reference>
<evidence type="ECO:0000259" key="10">
    <source>
        <dbReference type="PROSITE" id="PS51296"/>
    </source>
</evidence>
<dbReference type="InterPro" id="IPR015879">
    <property type="entry name" value="Ring_hydroxy_dOase_asu_C_dom"/>
</dbReference>
<evidence type="ECO:0000313" key="12">
    <source>
        <dbReference type="Proteomes" id="UP000381093"/>
    </source>
</evidence>
<evidence type="ECO:0000256" key="6">
    <source>
        <dbReference type="ARBA" id="ARBA00023002"/>
    </source>
</evidence>
<dbReference type="Gene3D" id="2.102.10.10">
    <property type="entry name" value="Rieske [2Fe-2S] iron-sulphur domain"/>
    <property type="match status" value="1"/>
</dbReference>
<dbReference type="PROSITE" id="PS00570">
    <property type="entry name" value="RING_HYDROXYL_ALPHA"/>
    <property type="match status" value="1"/>
</dbReference>
<organism evidence="11 12">
    <name type="scientific">Pseudomonas fluorescens</name>
    <dbReference type="NCBI Taxonomy" id="294"/>
    <lineage>
        <taxon>Bacteria</taxon>
        <taxon>Pseudomonadati</taxon>
        <taxon>Pseudomonadota</taxon>
        <taxon>Gammaproteobacteria</taxon>
        <taxon>Pseudomonadales</taxon>
        <taxon>Pseudomonadaceae</taxon>
        <taxon>Pseudomonas</taxon>
    </lineage>
</organism>
<evidence type="ECO:0000256" key="2">
    <source>
        <dbReference type="ARBA" id="ARBA00022714"/>
    </source>
</evidence>
<dbReference type="Pfam" id="PF00355">
    <property type="entry name" value="Rieske"/>
    <property type="match status" value="1"/>
</dbReference>
<evidence type="ECO:0000256" key="5">
    <source>
        <dbReference type="ARBA" id="ARBA00022964"/>
    </source>
</evidence>
<dbReference type="PANTHER" id="PTHR43756:SF1">
    <property type="entry name" value="3-PHENYLPROPIONATE_CINNAMIC ACID DIOXYGENASE SUBUNIT ALPHA"/>
    <property type="match status" value="1"/>
</dbReference>
<dbReference type="PROSITE" id="PS51296">
    <property type="entry name" value="RIESKE"/>
    <property type="match status" value="1"/>
</dbReference>
<sequence length="442" mass="50231">MSESNLESINIIDVDSNKKSFRVRRTAYKSQEIFELEQKQIFEKVWLYIGHGSELKKNGDFKTRRLAGRDLIFMRDKQGSVVVFYNSCSHRGAKLCRETSGNTRNIVCPYHGWVFNTEGKLLSLKNESGFSEDLNKDCHLDLVKVARLESYRDFYFINYNPKAISLHDYLAGARDVIDAICEQSEGEMIILPGEQNYTVRANYKYLAENSYDGYHVEATHASYLDYLRDSAKGTPAESKFDEIMSTYATAGQVRGLGNGHAVLESYVPSGRAVAQWHPSMGAQFKEPIEAKKRSLVERFGQERADYIAETQKNLVIFPNLVINDIMAVTVRYIEPEGPKFMRINSWALGPAEENEQLRAARLDAYVSFLGPAGFGSPDDIEMLELCQQGLEHTPNEWNELSKGAFTDGDARTLVGGPQDEVQLRAYWTQWDRLMRGVDTLEE</sequence>
<dbReference type="CDD" id="cd03469">
    <property type="entry name" value="Rieske_RO_Alpha_N"/>
    <property type="match status" value="1"/>
</dbReference>
<evidence type="ECO:0000256" key="8">
    <source>
        <dbReference type="ARBA" id="ARBA00023014"/>
    </source>
</evidence>
<dbReference type="Gene3D" id="3.90.380.10">
    <property type="entry name" value="Naphthalene 1,2-dioxygenase Alpha Subunit, Chain A, domain 1"/>
    <property type="match status" value="1"/>
</dbReference>
<keyword evidence="3" id="KW-0479">Metal-binding</keyword>
<keyword evidence="2" id="KW-0001">2Fe-2S</keyword>
<evidence type="ECO:0000256" key="9">
    <source>
        <dbReference type="ARBA" id="ARBA00023027"/>
    </source>
</evidence>
<evidence type="ECO:0000256" key="3">
    <source>
        <dbReference type="ARBA" id="ARBA00022723"/>
    </source>
</evidence>
<dbReference type="EMBL" id="CABVHW010000006">
    <property type="protein sequence ID" value="VVN97840.1"/>
    <property type="molecule type" value="Genomic_DNA"/>
</dbReference>
<dbReference type="GO" id="GO:0005506">
    <property type="term" value="F:iron ion binding"/>
    <property type="evidence" value="ECO:0007669"/>
    <property type="project" value="InterPro"/>
</dbReference>
<evidence type="ECO:0000256" key="1">
    <source>
        <dbReference type="ARBA" id="ARBA00008751"/>
    </source>
</evidence>
<dbReference type="AlphaFoldDB" id="A0A5E7C1F1"/>
<comment type="similarity">
    <text evidence="1">Belongs to the bacterial ring-hydroxylating dioxygenase alpha subunit family.</text>
</comment>
<keyword evidence="5 11" id="KW-0223">Dioxygenase</keyword>
<dbReference type="PANTHER" id="PTHR43756">
    <property type="entry name" value="CHOLINE MONOOXYGENASE, CHLOROPLASTIC"/>
    <property type="match status" value="1"/>
</dbReference>